<dbReference type="AlphaFoldDB" id="D5ZT88"/>
<name>D5ZT88_STRV1</name>
<accession>D5ZT88</accession>
<protein>
    <submittedName>
        <fullName evidence="1">Predicted protein</fullName>
    </submittedName>
</protein>
<dbReference type="EMBL" id="DS999641">
    <property type="protein sequence ID" value="EFE68601.2"/>
    <property type="molecule type" value="Genomic_DNA"/>
</dbReference>
<evidence type="ECO:0000313" key="1">
    <source>
        <dbReference type="EMBL" id="EFE68601.2"/>
    </source>
</evidence>
<gene>
    <name evidence="1" type="ORF">SSFG_03845</name>
</gene>
<sequence length="70" mass="7508">MRRGCGWHTPPCGSEWVPAQPRVNARSATGHSGLHPGLSFAGAPRRASPSVVRRGPFALVHVLVRIPSYP</sequence>
<reference evidence="2" key="1">
    <citation type="submission" date="2008-12" db="EMBL/GenBank/DDBJ databases">
        <title>Annotation of Streptomyces ghanaensis ATCC 14672.</title>
        <authorList>
            <consortium name="The Broad Institute Genome Sequencing Platform"/>
            <consortium name="Broad Institute Microbial Sequencing Center"/>
            <person name="Fischbach M."/>
            <person name="Ward D."/>
            <person name="Young S."/>
            <person name="Kodira C.D."/>
            <person name="Zeng Q."/>
            <person name="Koehrsen M."/>
            <person name="Godfrey P."/>
            <person name="Alvarado L."/>
            <person name="Berlin A.M."/>
            <person name="Borenstein D."/>
            <person name="Chen Z."/>
            <person name="Engels R."/>
            <person name="Freedman E."/>
            <person name="Gellesch M."/>
            <person name="Goldberg J."/>
            <person name="Griggs A."/>
            <person name="Gujja S."/>
            <person name="Heiman D.I."/>
            <person name="Hepburn T.A."/>
            <person name="Howarth C."/>
            <person name="Jen D."/>
            <person name="Larson L."/>
            <person name="Lewis B."/>
            <person name="Mehta T."/>
            <person name="Park D."/>
            <person name="Pearson M."/>
            <person name="Roberts A."/>
            <person name="Saif S."/>
            <person name="Shea T.D."/>
            <person name="Shenoy N."/>
            <person name="Sisk P."/>
            <person name="Stolte C."/>
            <person name="Sykes S.N."/>
            <person name="Walk T."/>
            <person name="White J."/>
            <person name="Yandava C."/>
            <person name="Straight P."/>
            <person name="Clardy J."/>
            <person name="Hung D."/>
            <person name="Kolter R."/>
            <person name="Mekalanos J."/>
            <person name="Walker S."/>
            <person name="Walsh C.T."/>
            <person name="Wieland B.L.C."/>
            <person name="Ilzarbe M."/>
            <person name="Galagan J."/>
            <person name="Nusbaum C."/>
            <person name="Birren B."/>
        </authorList>
    </citation>
    <scope>NUCLEOTIDE SEQUENCE [LARGE SCALE GENOMIC DNA]</scope>
    <source>
        <strain evidence="2">ATCC 14672 / DSM 40746 / JCM 4963 / KCTC 9882 / NRRL B-12104 / FH 1290</strain>
    </source>
</reference>
<proteinExistence type="predicted"/>
<dbReference type="Proteomes" id="UP000003824">
    <property type="component" value="Unassembled WGS sequence"/>
</dbReference>
<organism evidence="1 2">
    <name type="scientific">Streptomyces viridosporus (strain ATCC 14672 / DSM 40746 / JCM 4963 / KCTC 9882 / NRRL B-12104 / FH 1290)</name>
    <name type="common">Streptomyces ghanaensis</name>
    <dbReference type="NCBI Taxonomy" id="566461"/>
    <lineage>
        <taxon>Bacteria</taxon>
        <taxon>Bacillati</taxon>
        <taxon>Actinomycetota</taxon>
        <taxon>Actinomycetes</taxon>
        <taxon>Kitasatosporales</taxon>
        <taxon>Streptomycetaceae</taxon>
        <taxon>Streptomyces</taxon>
    </lineage>
</organism>
<evidence type="ECO:0000313" key="2">
    <source>
        <dbReference type="Proteomes" id="UP000003824"/>
    </source>
</evidence>